<protein>
    <submittedName>
        <fullName evidence="1">Uncharacterized protein</fullName>
    </submittedName>
</protein>
<dbReference type="EMBL" id="LR798257">
    <property type="protein sequence ID" value="CAB5218270.1"/>
    <property type="molecule type" value="Genomic_DNA"/>
</dbReference>
<sequence length="75" mass="8700">MFSLSYKIEYNTNPEYPLSKNFGTCLGYLVETEEQANEALDLLALRGTILETNLREIENYTPSKRVVYATTRSWE</sequence>
<reference evidence="1" key="1">
    <citation type="submission" date="2020-05" db="EMBL/GenBank/DDBJ databases">
        <authorList>
            <person name="Chiriac C."/>
            <person name="Salcher M."/>
            <person name="Ghai R."/>
            <person name="Kavagutti S V."/>
        </authorList>
    </citation>
    <scope>NUCLEOTIDE SEQUENCE</scope>
</reference>
<evidence type="ECO:0000313" key="1">
    <source>
        <dbReference type="EMBL" id="CAB5218270.1"/>
    </source>
</evidence>
<gene>
    <name evidence="1" type="ORF">UFOVP204_152</name>
</gene>
<accession>A0A6J7WKD8</accession>
<proteinExistence type="predicted"/>
<organism evidence="1">
    <name type="scientific">uncultured Caudovirales phage</name>
    <dbReference type="NCBI Taxonomy" id="2100421"/>
    <lineage>
        <taxon>Viruses</taxon>
        <taxon>Duplodnaviria</taxon>
        <taxon>Heunggongvirae</taxon>
        <taxon>Uroviricota</taxon>
        <taxon>Caudoviricetes</taxon>
        <taxon>Peduoviridae</taxon>
        <taxon>Maltschvirus</taxon>
        <taxon>Maltschvirus maltsch</taxon>
    </lineage>
</organism>
<name>A0A6J7WKD8_9CAUD</name>